<name>A0ABV5JK67_9RHOB</name>
<dbReference type="InterPro" id="IPR019301">
    <property type="entry name" value="Flagellar_prot_FlgJ_N"/>
</dbReference>
<evidence type="ECO:0000313" key="3">
    <source>
        <dbReference type="EMBL" id="MFB9233846.1"/>
    </source>
</evidence>
<gene>
    <name evidence="3" type="ORF">ACFFUT_18790</name>
</gene>
<dbReference type="Pfam" id="PF10135">
    <property type="entry name" value="Rod-binding"/>
    <property type="match status" value="1"/>
</dbReference>
<evidence type="ECO:0000313" key="4">
    <source>
        <dbReference type="Proteomes" id="UP001589683"/>
    </source>
</evidence>
<protein>
    <submittedName>
        <fullName evidence="3">Rod-binding protein</fullName>
    </submittedName>
</protein>
<comment type="caution">
    <text evidence="3">The sequence shown here is derived from an EMBL/GenBank/DDBJ whole genome shotgun (WGS) entry which is preliminary data.</text>
</comment>
<evidence type="ECO:0000256" key="1">
    <source>
        <dbReference type="SAM" id="MobiDB-lite"/>
    </source>
</evidence>
<proteinExistence type="predicted"/>
<organism evidence="3 4">
    <name type="scientific">Pseudohalocynthiibacter aestuariivivens</name>
    <dbReference type="NCBI Taxonomy" id="1591409"/>
    <lineage>
        <taxon>Bacteria</taxon>
        <taxon>Pseudomonadati</taxon>
        <taxon>Pseudomonadota</taxon>
        <taxon>Alphaproteobacteria</taxon>
        <taxon>Rhodobacterales</taxon>
        <taxon>Paracoccaceae</taxon>
        <taxon>Pseudohalocynthiibacter</taxon>
    </lineage>
</organism>
<sequence length="92" mass="9830">MAAFQPNNASTAELSSKDQKLRHAAEQLEANFLAEMLKAAGLGKSRESFGGGIGEEQFSSFLRQSQAEALVDRGGIGLAQSLFEALKDRQDG</sequence>
<feature type="domain" description="Flagellar protein FlgJ N-terminal" evidence="2">
    <location>
        <begin position="36"/>
        <end position="83"/>
    </location>
</feature>
<feature type="compositionally biased region" description="Polar residues" evidence="1">
    <location>
        <begin position="1"/>
        <end position="14"/>
    </location>
</feature>
<evidence type="ECO:0000259" key="2">
    <source>
        <dbReference type="Pfam" id="PF10135"/>
    </source>
</evidence>
<reference evidence="3 4" key="1">
    <citation type="submission" date="2024-09" db="EMBL/GenBank/DDBJ databases">
        <authorList>
            <person name="Sun Q."/>
            <person name="Mori K."/>
        </authorList>
    </citation>
    <scope>NUCLEOTIDE SEQUENCE [LARGE SCALE GENOMIC DNA]</scope>
    <source>
        <strain evidence="3 4">CECT 8726</strain>
    </source>
</reference>
<feature type="region of interest" description="Disordered" evidence="1">
    <location>
        <begin position="1"/>
        <end position="20"/>
    </location>
</feature>
<dbReference type="Proteomes" id="UP001589683">
    <property type="component" value="Unassembled WGS sequence"/>
</dbReference>
<accession>A0ABV5JK67</accession>
<keyword evidence="4" id="KW-1185">Reference proteome</keyword>
<dbReference type="EMBL" id="JBHMEA010000051">
    <property type="protein sequence ID" value="MFB9233846.1"/>
    <property type="molecule type" value="Genomic_DNA"/>
</dbReference>
<dbReference type="RefSeq" id="WP_247077929.1">
    <property type="nucleotide sequence ID" value="NZ_JAGFNU010000007.1"/>
</dbReference>